<feature type="transmembrane region" description="Helical" evidence="19">
    <location>
        <begin position="196"/>
        <end position="215"/>
    </location>
</feature>
<sequence>MLMPRIFSAFIMLIIFLSSLFLFSGKIFPFIIYLSSLLALYEWSKLLKFNTQQKNIFLITSVILIYFTGRYSGDVNGRLILLLSSIFWVCVAPLFLIFNPKLKNFLLGSLIGWLIVIPLIISFDYLISLGPWIVLLVLTSIWLADSGAYFFGKQFGKRKLAPSISPGKTWEGFIGSIFVVTLFSIAMVYFKFVDSYSSILFFNLVLVLSVEGDLFESYIKRMAKVKDSGDLIPGHGGVLDRIDSLCSSLPFATLMLISPSFFGRII</sequence>
<dbReference type="PROSITE" id="PS01315">
    <property type="entry name" value="CDS"/>
    <property type="match status" value="1"/>
</dbReference>
<dbReference type="GO" id="GO:0016024">
    <property type="term" value="P:CDP-diacylglycerol biosynthetic process"/>
    <property type="evidence" value="ECO:0007669"/>
    <property type="project" value="UniProtKB-UniPathway"/>
</dbReference>
<dbReference type="UniPathway" id="UPA00557">
    <property type="reaction ID" value="UER00614"/>
</dbReference>
<dbReference type="Proteomes" id="UP000064007">
    <property type="component" value="Chromosome 1"/>
</dbReference>
<evidence type="ECO:0000256" key="5">
    <source>
        <dbReference type="ARBA" id="ARBA00010185"/>
    </source>
</evidence>
<name>A0A0D6EW27_9PROT</name>
<reference evidence="21" key="1">
    <citation type="submission" date="2014-12" db="EMBL/GenBank/DDBJ databases">
        <authorList>
            <person name="Salcher M.M."/>
        </authorList>
    </citation>
    <scope>NUCLEOTIDE SEQUENCE [LARGE SCALE GENOMIC DNA]</scope>
    <source>
        <strain evidence="21">MMS-10A-171</strain>
    </source>
</reference>
<dbReference type="STRING" id="1581557.BN1208_0768"/>
<evidence type="ECO:0000256" key="8">
    <source>
        <dbReference type="ARBA" id="ARBA00022475"/>
    </source>
</evidence>
<keyword evidence="11 18" id="KW-0812">Transmembrane</keyword>
<evidence type="ECO:0000256" key="9">
    <source>
        <dbReference type="ARBA" id="ARBA00022516"/>
    </source>
</evidence>
<evidence type="ECO:0000256" key="3">
    <source>
        <dbReference type="ARBA" id="ARBA00005119"/>
    </source>
</evidence>
<keyword evidence="13 19" id="KW-1133">Transmembrane helix</keyword>
<comment type="similarity">
    <text evidence="5 18">Belongs to the CDS family.</text>
</comment>
<keyword evidence="14" id="KW-0443">Lipid metabolism</keyword>
<dbReference type="PANTHER" id="PTHR46382:SF1">
    <property type="entry name" value="PHOSPHATIDATE CYTIDYLYLTRANSFERASE"/>
    <property type="match status" value="1"/>
</dbReference>
<comment type="catalytic activity">
    <reaction evidence="1 18">
        <text>a 1,2-diacyl-sn-glycero-3-phosphate + CTP + H(+) = a CDP-1,2-diacyl-sn-glycerol + diphosphate</text>
        <dbReference type="Rhea" id="RHEA:16229"/>
        <dbReference type="ChEBI" id="CHEBI:15378"/>
        <dbReference type="ChEBI" id="CHEBI:33019"/>
        <dbReference type="ChEBI" id="CHEBI:37563"/>
        <dbReference type="ChEBI" id="CHEBI:58332"/>
        <dbReference type="ChEBI" id="CHEBI:58608"/>
        <dbReference type="EC" id="2.7.7.41"/>
    </reaction>
</comment>
<evidence type="ECO:0000256" key="1">
    <source>
        <dbReference type="ARBA" id="ARBA00001698"/>
    </source>
</evidence>
<keyword evidence="16" id="KW-0594">Phospholipid biosynthesis</keyword>
<evidence type="ECO:0000313" key="20">
    <source>
        <dbReference type="EMBL" id="CEZ19654.1"/>
    </source>
</evidence>
<evidence type="ECO:0000256" key="17">
    <source>
        <dbReference type="ARBA" id="ARBA00023264"/>
    </source>
</evidence>
<keyword evidence="9" id="KW-0444">Lipid biosynthesis</keyword>
<comment type="subcellular location">
    <subcellularLocation>
        <location evidence="2">Cell membrane</location>
        <topology evidence="2">Multi-pass membrane protein</topology>
    </subcellularLocation>
</comment>
<keyword evidence="12 18" id="KW-0548">Nucleotidyltransferase</keyword>
<feature type="transmembrane region" description="Helical" evidence="19">
    <location>
        <begin position="129"/>
        <end position="151"/>
    </location>
</feature>
<evidence type="ECO:0000313" key="21">
    <source>
        <dbReference type="Proteomes" id="UP000064007"/>
    </source>
</evidence>
<dbReference type="AlphaFoldDB" id="A0A0D6EW27"/>
<dbReference type="EC" id="2.7.7.41" evidence="6 18"/>
<gene>
    <name evidence="20" type="ORF">BN1208_0768</name>
</gene>
<proteinExistence type="inferred from homology"/>
<evidence type="ECO:0000256" key="13">
    <source>
        <dbReference type="ARBA" id="ARBA00022989"/>
    </source>
</evidence>
<accession>A0A0D6EW27</accession>
<keyword evidence="17" id="KW-1208">Phospholipid metabolism</keyword>
<comment type="pathway">
    <text evidence="3 18">Phospholipid metabolism; CDP-diacylglycerol biosynthesis; CDP-diacylglycerol from sn-glycerol 3-phosphate: step 3/3.</text>
</comment>
<protein>
    <recommendedName>
        <fullName evidence="7 18">Phosphatidate cytidylyltransferase</fullName>
        <ecNumber evidence="6 18">2.7.7.41</ecNumber>
    </recommendedName>
</protein>
<dbReference type="Pfam" id="PF01148">
    <property type="entry name" value="CTP_transf_1"/>
    <property type="match status" value="1"/>
</dbReference>
<dbReference type="OrthoDB" id="9799199at2"/>
<keyword evidence="15 19" id="KW-0472">Membrane</keyword>
<evidence type="ECO:0000256" key="7">
    <source>
        <dbReference type="ARBA" id="ARBA00019373"/>
    </source>
</evidence>
<keyword evidence="21" id="KW-1185">Reference proteome</keyword>
<dbReference type="GO" id="GO:0005886">
    <property type="term" value="C:plasma membrane"/>
    <property type="evidence" value="ECO:0007669"/>
    <property type="project" value="UniProtKB-SubCell"/>
</dbReference>
<feature type="transmembrane region" description="Helical" evidence="19">
    <location>
        <begin position="79"/>
        <end position="98"/>
    </location>
</feature>
<organism evidence="20 21">
    <name type="scientific">Candidatus Methylopumilus planktonicus</name>
    <dbReference type="NCBI Taxonomy" id="1581557"/>
    <lineage>
        <taxon>Bacteria</taxon>
        <taxon>Pseudomonadati</taxon>
        <taxon>Pseudomonadota</taxon>
        <taxon>Betaproteobacteria</taxon>
        <taxon>Nitrosomonadales</taxon>
        <taxon>Methylophilaceae</taxon>
        <taxon>Candidatus Methylopumilus</taxon>
    </lineage>
</organism>
<evidence type="ECO:0000256" key="6">
    <source>
        <dbReference type="ARBA" id="ARBA00012487"/>
    </source>
</evidence>
<evidence type="ECO:0000256" key="19">
    <source>
        <dbReference type="SAM" id="Phobius"/>
    </source>
</evidence>
<dbReference type="PANTHER" id="PTHR46382">
    <property type="entry name" value="PHOSPHATIDATE CYTIDYLYLTRANSFERASE"/>
    <property type="match status" value="1"/>
</dbReference>
<feature type="transmembrane region" description="Helical" evidence="19">
    <location>
        <begin position="172"/>
        <end position="190"/>
    </location>
</feature>
<evidence type="ECO:0000256" key="15">
    <source>
        <dbReference type="ARBA" id="ARBA00023136"/>
    </source>
</evidence>
<comment type="pathway">
    <text evidence="4">Lipid metabolism.</text>
</comment>
<keyword evidence="10 18" id="KW-0808">Transferase</keyword>
<evidence type="ECO:0000256" key="12">
    <source>
        <dbReference type="ARBA" id="ARBA00022695"/>
    </source>
</evidence>
<dbReference type="InterPro" id="IPR000374">
    <property type="entry name" value="PC_trans"/>
</dbReference>
<keyword evidence="8" id="KW-1003">Cell membrane</keyword>
<dbReference type="EMBL" id="LN827929">
    <property type="protein sequence ID" value="CEZ19654.1"/>
    <property type="molecule type" value="Genomic_DNA"/>
</dbReference>
<evidence type="ECO:0000256" key="2">
    <source>
        <dbReference type="ARBA" id="ARBA00004651"/>
    </source>
</evidence>
<evidence type="ECO:0000256" key="4">
    <source>
        <dbReference type="ARBA" id="ARBA00005189"/>
    </source>
</evidence>
<feature type="transmembrane region" description="Helical" evidence="19">
    <location>
        <begin position="105"/>
        <end position="123"/>
    </location>
</feature>
<evidence type="ECO:0000256" key="10">
    <source>
        <dbReference type="ARBA" id="ARBA00022679"/>
    </source>
</evidence>
<dbReference type="HOGENOM" id="CLU_037294_1_2_4"/>
<evidence type="ECO:0000256" key="11">
    <source>
        <dbReference type="ARBA" id="ARBA00022692"/>
    </source>
</evidence>
<evidence type="ECO:0000256" key="16">
    <source>
        <dbReference type="ARBA" id="ARBA00023209"/>
    </source>
</evidence>
<feature type="transmembrane region" description="Helical" evidence="19">
    <location>
        <begin position="6"/>
        <end position="34"/>
    </location>
</feature>
<evidence type="ECO:0000256" key="14">
    <source>
        <dbReference type="ARBA" id="ARBA00023098"/>
    </source>
</evidence>
<dbReference type="KEGG" id="mbat:BN1208_0768"/>
<dbReference type="GO" id="GO:0004605">
    <property type="term" value="F:phosphatidate cytidylyltransferase activity"/>
    <property type="evidence" value="ECO:0007669"/>
    <property type="project" value="UniProtKB-EC"/>
</dbReference>
<evidence type="ECO:0000256" key="18">
    <source>
        <dbReference type="RuleBase" id="RU003938"/>
    </source>
</evidence>